<dbReference type="InterPro" id="IPR029058">
    <property type="entry name" value="AB_hydrolase_fold"/>
</dbReference>
<sequence length="443" mass="49052">MGSFAGSLQRPFLAASVVAVASLFTDLHEKIKPSNQSDTATSLEQSTSTLQLSKEMNPSRVSQFSVSKLSNLSFVARIRVPVPYIRCPVPFASQSSISNSLFSSVVSSPTLINLYTSAELAKAKPTAYTPNLPIQPLSEDVLYKWHLPQPNTSDITENSDRSLAKSRTVVVLLGWLGAKQKHMRKYAEYYTSKGFHVITFTFPMSEILSYQAGWKAEEHVDVLVNHLSDWLEEEHGNNLVFHTFSNTGWLTYGAILEKFQQEDDALIERIRGCIVDSAPVAAPDPQVWAAGFSAAILKKQSVATKQDNAANRSDLEVSGRSYVSGEAKPAFMEAALQIVLERVFEVVLKLPAVNGRLSSLMGQLKTGQPSCPQLYIYSSADKVIPAEYVESFITEQQRIGHQVRACNFITSPHVDHLRNDPELYTSQLTQFLEDCLLCGKKDP</sequence>
<dbReference type="EMBL" id="JAUIZM010000005">
    <property type="protein sequence ID" value="KAK1385372.1"/>
    <property type="molecule type" value="Genomic_DNA"/>
</dbReference>
<dbReference type="Pfam" id="PF05705">
    <property type="entry name" value="DUF829"/>
    <property type="match status" value="1"/>
</dbReference>
<evidence type="ECO:0000256" key="6">
    <source>
        <dbReference type="ARBA" id="ARBA00034303"/>
    </source>
</evidence>
<reference evidence="8" key="2">
    <citation type="submission" date="2023-05" db="EMBL/GenBank/DDBJ databases">
        <authorList>
            <person name="Schelkunov M.I."/>
        </authorList>
    </citation>
    <scope>NUCLEOTIDE SEQUENCE</scope>
    <source>
        <strain evidence="8">Hsosn_3</strain>
        <tissue evidence="8">Leaf</tissue>
    </source>
</reference>
<dbReference type="Gene3D" id="3.40.50.1820">
    <property type="entry name" value="alpha/beta hydrolase"/>
    <property type="match status" value="1"/>
</dbReference>
<dbReference type="InterPro" id="IPR008547">
    <property type="entry name" value="DUF829_TMEM53"/>
</dbReference>
<feature type="compositionally biased region" description="Low complexity" evidence="7">
    <location>
        <begin position="39"/>
        <end position="53"/>
    </location>
</feature>
<accession>A0AAD8IGC5</accession>
<evidence type="ECO:0000256" key="1">
    <source>
        <dbReference type="ARBA" id="ARBA00007387"/>
    </source>
</evidence>
<comment type="similarity">
    <text evidence="1">Belongs to the TMEM53 family.</text>
</comment>
<protein>
    <submittedName>
        <fullName evidence="8">Glucose regulated repressor protein</fullName>
    </submittedName>
</protein>
<keyword evidence="9" id="KW-1185">Reference proteome</keyword>
<organism evidence="8 9">
    <name type="scientific">Heracleum sosnowskyi</name>
    <dbReference type="NCBI Taxonomy" id="360622"/>
    <lineage>
        <taxon>Eukaryota</taxon>
        <taxon>Viridiplantae</taxon>
        <taxon>Streptophyta</taxon>
        <taxon>Embryophyta</taxon>
        <taxon>Tracheophyta</taxon>
        <taxon>Spermatophyta</taxon>
        <taxon>Magnoliopsida</taxon>
        <taxon>eudicotyledons</taxon>
        <taxon>Gunneridae</taxon>
        <taxon>Pentapetalae</taxon>
        <taxon>asterids</taxon>
        <taxon>campanulids</taxon>
        <taxon>Apiales</taxon>
        <taxon>Apiaceae</taxon>
        <taxon>Apioideae</taxon>
        <taxon>apioid superclade</taxon>
        <taxon>Tordylieae</taxon>
        <taxon>Tordyliinae</taxon>
        <taxon>Heracleum</taxon>
    </lineage>
</organism>
<keyword evidence="5" id="KW-0539">Nucleus</keyword>
<keyword evidence="3" id="KW-1133">Transmembrane helix</keyword>
<evidence type="ECO:0000256" key="7">
    <source>
        <dbReference type="SAM" id="MobiDB-lite"/>
    </source>
</evidence>
<evidence type="ECO:0000256" key="4">
    <source>
        <dbReference type="ARBA" id="ARBA00023136"/>
    </source>
</evidence>
<dbReference type="AlphaFoldDB" id="A0AAD8IGC5"/>
<dbReference type="PANTHER" id="PTHR12265">
    <property type="entry name" value="TRANSMEMBRANE PROTEIN 53"/>
    <property type="match status" value="1"/>
</dbReference>
<comment type="subcellular location">
    <subcellularLocation>
        <location evidence="6">Nucleus outer membrane</location>
        <topology evidence="6">Single-pass membrane protein</topology>
    </subcellularLocation>
</comment>
<name>A0AAD8IGC5_9APIA</name>
<gene>
    <name evidence="8" type="ORF">POM88_023107</name>
</gene>
<evidence type="ECO:0000256" key="2">
    <source>
        <dbReference type="ARBA" id="ARBA00022692"/>
    </source>
</evidence>
<dbReference type="SUPFAM" id="SSF53474">
    <property type="entry name" value="alpha/beta-Hydrolases"/>
    <property type="match status" value="1"/>
</dbReference>
<dbReference type="Proteomes" id="UP001237642">
    <property type="component" value="Unassembled WGS sequence"/>
</dbReference>
<proteinExistence type="inferred from homology"/>
<comment type="caution">
    <text evidence="8">The sequence shown here is derived from an EMBL/GenBank/DDBJ whole genome shotgun (WGS) entry which is preliminary data.</text>
</comment>
<feature type="region of interest" description="Disordered" evidence="7">
    <location>
        <begin position="33"/>
        <end position="54"/>
    </location>
</feature>
<dbReference type="PANTHER" id="PTHR12265:SF30">
    <property type="entry name" value="TRANSMEMBRANE PROTEIN 53"/>
    <property type="match status" value="1"/>
</dbReference>
<evidence type="ECO:0000256" key="5">
    <source>
        <dbReference type="ARBA" id="ARBA00023242"/>
    </source>
</evidence>
<evidence type="ECO:0000313" key="8">
    <source>
        <dbReference type="EMBL" id="KAK1385372.1"/>
    </source>
</evidence>
<evidence type="ECO:0000313" key="9">
    <source>
        <dbReference type="Proteomes" id="UP001237642"/>
    </source>
</evidence>
<dbReference type="GO" id="GO:0005640">
    <property type="term" value="C:nuclear outer membrane"/>
    <property type="evidence" value="ECO:0007669"/>
    <property type="project" value="UniProtKB-SubCell"/>
</dbReference>
<keyword evidence="2" id="KW-0812">Transmembrane</keyword>
<evidence type="ECO:0000256" key="3">
    <source>
        <dbReference type="ARBA" id="ARBA00022989"/>
    </source>
</evidence>
<reference evidence="8" key="1">
    <citation type="submission" date="2023-02" db="EMBL/GenBank/DDBJ databases">
        <title>Genome of toxic invasive species Heracleum sosnowskyi carries increased number of genes despite the absence of recent whole-genome duplications.</title>
        <authorList>
            <person name="Schelkunov M."/>
            <person name="Shtratnikova V."/>
            <person name="Makarenko M."/>
            <person name="Klepikova A."/>
            <person name="Omelchenko D."/>
            <person name="Novikova G."/>
            <person name="Obukhova E."/>
            <person name="Bogdanov V."/>
            <person name="Penin A."/>
            <person name="Logacheva M."/>
        </authorList>
    </citation>
    <scope>NUCLEOTIDE SEQUENCE</scope>
    <source>
        <strain evidence="8">Hsosn_3</strain>
        <tissue evidence="8">Leaf</tissue>
    </source>
</reference>
<keyword evidence="4" id="KW-0472">Membrane</keyword>